<evidence type="ECO:0000313" key="3">
    <source>
        <dbReference type="Proteomes" id="UP000185924"/>
    </source>
</evidence>
<keyword evidence="1" id="KW-0732">Signal</keyword>
<sequence length="121" mass="14010">MRKYTFVVLTMLLISLLSCSEMGGEFNYMNQLKKSISERYKTDKVEINIKNKSELTVSLVDSKFDDYSPAKKEQVAREIGKLAQELREDKEPIKTGVVNFRDEENYGISRTSSTVSFQMYE</sequence>
<dbReference type="Proteomes" id="UP000185924">
    <property type="component" value="Unassembled WGS sequence"/>
</dbReference>
<proteinExistence type="predicted"/>
<accession>A0A1N6Z3U0</accession>
<dbReference type="AlphaFoldDB" id="A0A1N6Z3U0"/>
<protein>
    <submittedName>
        <fullName evidence="2">Uncharacterized protein</fullName>
    </submittedName>
</protein>
<dbReference type="PROSITE" id="PS51257">
    <property type="entry name" value="PROKAR_LIPOPROTEIN"/>
    <property type="match status" value="1"/>
</dbReference>
<dbReference type="RefSeq" id="WP_076422511.1">
    <property type="nucleotide sequence ID" value="NZ_FTNM01000004.1"/>
</dbReference>
<dbReference type="STRING" id="1077936.SAMN05421545_2731"/>
<name>A0A1N6Z3U0_9BACT</name>
<feature type="signal peptide" evidence="1">
    <location>
        <begin position="1"/>
        <end position="23"/>
    </location>
</feature>
<keyword evidence="3" id="KW-1185">Reference proteome</keyword>
<evidence type="ECO:0000313" key="2">
    <source>
        <dbReference type="EMBL" id="SIR21508.1"/>
    </source>
</evidence>
<gene>
    <name evidence="2" type="ORF">SAMN05421545_2731</name>
</gene>
<reference evidence="3" key="1">
    <citation type="submission" date="2017-01" db="EMBL/GenBank/DDBJ databases">
        <authorList>
            <person name="Varghese N."/>
            <person name="Submissions S."/>
        </authorList>
    </citation>
    <scope>NUCLEOTIDE SEQUENCE [LARGE SCALE GENOMIC DNA]</scope>
    <source>
        <strain evidence="3">DM9</strain>
    </source>
</reference>
<dbReference type="OrthoDB" id="893913at2"/>
<organism evidence="2 3">
    <name type="scientific">Pontibacter lucknowensis</name>
    <dbReference type="NCBI Taxonomy" id="1077936"/>
    <lineage>
        <taxon>Bacteria</taxon>
        <taxon>Pseudomonadati</taxon>
        <taxon>Bacteroidota</taxon>
        <taxon>Cytophagia</taxon>
        <taxon>Cytophagales</taxon>
        <taxon>Hymenobacteraceae</taxon>
        <taxon>Pontibacter</taxon>
    </lineage>
</organism>
<dbReference type="EMBL" id="FTNM01000004">
    <property type="protein sequence ID" value="SIR21508.1"/>
    <property type="molecule type" value="Genomic_DNA"/>
</dbReference>
<evidence type="ECO:0000256" key="1">
    <source>
        <dbReference type="SAM" id="SignalP"/>
    </source>
</evidence>
<feature type="chain" id="PRO_5012613757" evidence="1">
    <location>
        <begin position="24"/>
        <end position="121"/>
    </location>
</feature>